<accession>A0A8X7X6C3</accession>
<dbReference type="SMART" id="SM00199">
    <property type="entry name" value="SCY"/>
    <property type="match status" value="1"/>
</dbReference>
<keyword evidence="11" id="KW-1185">Reference proteome</keyword>
<keyword evidence="6" id="KW-1015">Disulfide bond</keyword>
<dbReference type="Gene3D" id="2.40.50.40">
    <property type="match status" value="1"/>
</dbReference>
<dbReference type="InterPro" id="IPR036048">
    <property type="entry name" value="Interleukin_8-like_sf"/>
</dbReference>
<evidence type="ECO:0000259" key="9">
    <source>
        <dbReference type="SMART" id="SM00199"/>
    </source>
</evidence>
<organism evidence="10 11">
    <name type="scientific">Polypterus senegalus</name>
    <name type="common">Senegal bichir</name>
    <dbReference type="NCBI Taxonomy" id="55291"/>
    <lineage>
        <taxon>Eukaryota</taxon>
        <taxon>Metazoa</taxon>
        <taxon>Chordata</taxon>
        <taxon>Craniata</taxon>
        <taxon>Vertebrata</taxon>
        <taxon>Euteleostomi</taxon>
        <taxon>Actinopterygii</taxon>
        <taxon>Polypteriformes</taxon>
        <taxon>Polypteridae</taxon>
        <taxon>Polypterus</taxon>
    </lineage>
</organism>
<sequence length="95" mass="10785">MAKAAVLVASFLFVALTMFCEEATADYEGCCVSYSKYQLPFIRIKGYSIQTPNDYCDIPAVVFHTIKGRHICANPKDTWVEIRIQQLMNKVKKMA</sequence>
<evidence type="ECO:0000256" key="7">
    <source>
        <dbReference type="ARBA" id="ARBA00023198"/>
    </source>
</evidence>
<dbReference type="GO" id="GO:0008009">
    <property type="term" value="F:chemokine activity"/>
    <property type="evidence" value="ECO:0007669"/>
    <property type="project" value="InterPro"/>
</dbReference>
<feature type="chain" id="PRO_5036456674" evidence="8">
    <location>
        <begin position="26"/>
        <end position="95"/>
    </location>
</feature>
<feature type="signal peptide" evidence="8">
    <location>
        <begin position="1"/>
        <end position="25"/>
    </location>
</feature>
<keyword evidence="5 8" id="KW-0732">Signal</keyword>
<dbReference type="PANTHER" id="PTHR12015:SF108">
    <property type="entry name" value="C-C MOTIF CHEMOKINE 20"/>
    <property type="match status" value="1"/>
</dbReference>
<keyword evidence="3" id="KW-0202">Cytokine</keyword>
<feature type="non-terminal residue" evidence="10">
    <location>
        <position position="95"/>
    </location>
</feature>
<dbReference type="GO" id="GO:0005615">
    <property type="term" value="C:extracellular space"/>
    <property type="evidence" value="ECO:0007669"/>
    <property type="project" value="UniProtKB-KW"/>
</dbReference>
<evidence type="ECO:0000256" key="3">
    <source>
        <dbReference type="ARBA" id="ARBA00022514"/>
    </source>
</evidence>
<dbReference type="PANTHER" id="PTHR12015">
    <property type="entry name" value="SMALL INDUCIBLE CYTOKINE A"/>
    <property type="match status" value="1"/>
</dbReference>
<dbReference type="InterPro" id="IPR001811">
    <property type="entry name" value="Chemokine_IL8-like_dom"/>
</dbReference>
<comment type="subcellular location">
    <subcellularLocation>
        <location evidence="1">Secreted</location>
    </subcellularLocation>
</comment>
<dbReference type="GO" id="GO:0006954">
    <property type="term" value="P:inflammatory response"/>
    <property type="evidence" value="ECO:0007669"/>
    <property type="project" value="UniProtKB-KW"/>
</dbReference>
<dbReference type="EMBL" id="JAATIS010004040">
    <property type="protein sequence ID" value="KAG2462068.1"/>
    <property type="molecule type" value="Genomic_DNA"/>
</dbReference>
<name>A0A8X7X6C3_POLSE</name>
<evidence type="ECO:0000256" key="6">
    <source>
        <dbReference type="ARBA" id="ARBA00023157"/>
    </source>
</evidence>
<evidence type="ECO:0000256" key="2">
    <source>
        <dbReference type="ARBA" id="ARBA00022500"/>
    </source>
</evidence>
<keyword evidence="2" id="KW-0145">Chemotaxis</keyword>
<keyword evidence="4" id="KW-0964">Secreted</keyword>
<gene>
    <name evidence="10" type="primary">Ccl20</name>
    <name evidence="10" type="ORF">GTO96_0001121</name>
</gene>
<dbReference type="AlphaFoldDB" id="A0A8X7X6C3"/>
<dbReference type="Pfam" id="PF00048">
    <property type="entry name" value="IL8"/>
    <property type="match status" value="1"/>
</dbReference>
<dbReference type="InterPro" id="IPR039809">
    <property type="entry name" value="Chemokine_b/g/d"/>
</dbReference>
<dbReference type="Proteomes" id="UP000886611">
    <property type="component" value="Unassembled WGS sequence"/>
</dbReference>
<evidence type="ECO:0000256" key="4">
    <source>
        <dbReference type="ARBA" id="ARBA00022525"/>
    </source>
</evidence>
<evidence type="ECO:0000313" key="10">
    <source>
        <dbReference type="EMBL" id="KAG2462068.1"/>
    </source>
</evidence>
<feature type="domain" description="Chemokine interleukin-8-like" evidence="9">
    <location>
        <begin position="27"/>
        <end position="87"/>
    </location>
</feature>
<feature type="non-terminal residue" evidence="10">
    <location>
        <position position="1"/>
    </location>
</feature>
<reference evidence="10 11" key="1">
    <citation type="journal article" date="2021" name="Cell">
        <title>Tracing the genetic footprints of vertebrate landing in non-teleost ray-finned fishes.</title>
        <authorList>
            <person name="Bi X."/>
            <person name="Wang K."/>
            <person name="Yang L."/>
            <person name="Pan H."/>
            <person name="Jiang H."/>
            <person name="Wei Q."/>
            <person name="Fang M."/>
            <person name="Yu H."/>
            <person name="Zhu C."/>
            <person name="Cai Y."/>
            <person name="He Y."/>
            <person name="Gan X."/>
            <person name="Zeng H."/>
            <person name="Yu D."/>
            <person name="Zhu Y."/>
            <person name="Jiang H."/>
            <person name="Qiu Q."/>
            <person name="Yang H."/>
            <person name="Zhang Y.E."/>
            <person name="Wang W."/>
            <person name="Zhu M."/>
            <person name="He S."/>
            <person name="Zhang G."/>
        </authorList>
    </citation>
    <scope>NUCLEOTIDE SEQUENCE [LARGE SCALE GENOMIC DNA]</scope>
    <source>
        <strain evidence="10">Bchr_013</strain>
    </source>
</reference>
<dbReference type="SUPFAM" id="SSF54117">
    <property type="entry name" value="Interleukin 8-like chemokines"/>
    <property type="match status" value="1"/>
</dbReference>
<evidence type="ECO:0000313" key="11">
    <source>
        <dbReference type="Proteomes" id="UP000886611"/>
    </source>
</evidence>
<protein>
    <submittedName>
        <fullName evidence="10">CCL20 protein</fullName>
    </submittedName>
</protein>
<evidence type="ECO:0000256" key="1">
    <source>
        <dbReference type="ARBA" id="ARBA00004613"/>
    </source>
</evidence>
<proteinExistence type="predicted"/>
<evidence type="ECO:0000256" key="8">
    <source>
        <dbReference type="SAM" id="SignalP"/>
    </source>
</evidence>
<evidence type="ECO:0000256" key="5">
    <source>
        <dbReference type="ARBA" id="ARBA00022729"/>
    </source>
</evidence>
<dbReference type="GO" id="GO:0006955">
    <property type="term" value="P:immune response"/>
    <property type="evidence" value="ECO:0007669"/>
    <property type="project" value="InterPro"/>
</dbReference>
<keyword evidence="7" id="KW-0395">Inflammatory response</keyword>
<comment type="caution">
    <text evidence="10">The sequence shown here is derived from an EMBL/GenBank/DDBJ whole genome shotgun (WGS) entry which is preliminary data.</text>
</comment>
<dbReference type="FunFam" id="2.40.50.40:FF:000012">
    <property type="entry name" value="C-C motif chemokine"/>
    <property type="match status" value="1"/>
</dbReference>